<evidence type="ECO:0000256" key="4">
    <source>
        <dbReference type="ARBA" id="ARBA00022827"/>
    </source>
</evidence>
<gene>
    <name evidence="8" type="ORF">Ocin01_17943</name>
</gene>
<dbReference type="EMBL" id="LJIJ01003264">
    <property type="protein sequence ID" value="ODM88735.1"/>
    <property type="molecule type" value="Genomic_DNA"/>
</dbReference>
<evidence type="ECO:0000256" key="1">
    <source>
        <dbReference type="ARBA" id="ARBA00001974"/>
    </source>
</evidence>
<dbReference type="InterPro" id="IPR007867">
    <property type="entry name" value="GMC_OxRtase_C"/>
</dbReference>
<feature type="domain" description="Glucose-methanol-choline oxidoreductase C-terminal" evidence="7">
    <location>
        <begin position="446"/>
        <end position="570"/>
    </location>
</feature>
<dbReference type="OrthoDB" id="269227at2759"/>
<dbReference type="Gene3D" id="3.50.50.60">
    <property type="entry name" value="FAD/NAD(P)-binding domain"/>
    <property type="match status" value="1"/>
</dbReference>
<dbReference type="PIRSF" id="PIRSF000137">
    <property type="entry name" value="Alcohol_oxidase"/>
    <property type="match status" value="1"/>
</dbReference>
<keyword evidence="3" id="KW-0285">Flavoprotein</keyword>
<dbReference type="GO" id="GO:0016614">
    <property type="term" value="F:oxidoreductase activity, acting on CH-OH group of donors"/>
    <property type="evidence" value="ECO:0007669"/>
    <property type="project" value="InterPro"/>
</dbReference>
<dbReference type="InterPro" id="IPR036188">
    <property type="entry name" value="FAD/NAD-bd_sf"/>
</dbReference>
<organism evidence="8 9">
    <name type="scientific">Orchesella cincta</name>
    <name type="common">Springtail</name>
    <name type="synonym">Podura cincta</name>
    <dbReference type="NCBI Taxonomy" id="48709"/>
    <lineage>
        <taxon>Eukaryota</taxon>
        <taxon>Metazoa</taxon>
        <taxon>Ecdysozoa</taxon>
        <taxon>Arthropoda</taxon>
        <taxon>Hexapoda</taxon>
        <taxon>Collembola</taxon>
        <taxon>Entomobryomorpha</taxon>
        <taxon>Entomobryoidea</taxon>
        <taxon>Orchesellidae</taxon>
        <taxon>Orchesellinae</taxon>
        <taxon>Orchesella</taxon>
    </lineage>
</organism>
<feature type="non-terminal residue" evidence="8">
    <location>
        <position position="593"/>
    </location>
</feature>
<evidence type="ECO:0000313" key="9">
    <source>
        <dbReference type="Proteomes" id="UP000094527"/>
    </source>
</evidence>
<name>A0A1D2M6Z0_ORCCI</name>
<dbReference type="Pfam" id="PF00732">
    <property type="entry name" value="GMC_oxred_N"/>
    <property type="match status" value="1"/>
</dbReference>
<comment type="caution">
    <text evidence="8">The sequence shown here is derived from an EMBL/GenBank/DDBJ whole genome shotgun (WGS) entry which is preliminary data.</text>
</comment>
<accession>A0A1D2M6Z0</accession>
<feature type="binding site" evidence="5">
    <location>
        <position position="269"/>
    </location>
    <ligand>
        <name>FAD</name>
        <dbReference type="ChEBI" id="CHEBI:57692"/>
    </ligand>
</feature>
<dbReference type="STRING" id="48709.A0A1D2M6Z0"/>
<keyword evidence="4 5" id="KW-0274">FAD</keyword>
<evidence type="ECO:0000259" key="6">
    <source>
        <dbReference type="Pfam" id="PF00732"/>
    </source>
</evidence>
<evidence type="ECO:0000256" key="5">
    <source>
        <dbReference type="PIRSR" id="PIRSR000137-2"/>
    </source>
</evidence>
<dbReference type="InterPro" id="IPR012132">
    <property type="entry name" value="GMC_OxRdtase"/>
</dbReference>
<dbReference type="PANTHER" id="PTHR11552:SF147">
    <property type="entry name" value="CHOLINE DEHYDROGENASE, MITOCHONDRIAL"/>
    <property type="match status" value="1"/>
</dbReference>
<reference evidence="8 9" key="1">
    <citation type="journal article" date="2016" name="Genome Biol. Evol.">
        <title>Gene Family Evolution Reflects Adaptation to Soil Environmental Stressors in the Genome of the Collembolan Orchesella cincta.</title>
        <authorList>
            <person name="Faddeeva-Vakhrusheva A."/>
            <person name="Derks M.F."/>
            <person name="Anvar S.Y."/>
            <person name="Agamennone V."/>
            <person name="Suring W."/>
            <person name="Smit S."/>
            <person name="van Straalen N.M."/>
            <person name="Roelofs D."/>
        </authorList>
    </citation>
    <scope>NUCLEOTIDE SEQUENCE [LARGE SCALE GENOMIC DNA]</scope>
    <source>
        <tissue evidence="8">Mixed pool</tissue>
    </source>
</reference>
<dbReference type="SUPFAM" id="SSF51905">
    <property type="entry name" value="FAD/NAD(P)-binding domain"/>
    <property type="match status" value="1"/>
</dbReference>
<dbReference type="PANTHER" id="PTHR11552">
    <property type="entry name" value="GLUCOSE-METHANOL-CHOLINE GMC OXIDOREDUCTASE"/>
    <property type="match status" value="1"/>
</dbReference>
<evidence type="ECO:0000259" key="7">
    <source>
        <dbReference type="Pfam" id="PF05199"/>
    </source>
</evidence>
<dbReference type="GO" id="GO:0050660">
    <property type="term" value="F:flavin adenine dinucleotide binding"/>
    <property type="evidence" value="ECO:0007669"/>
    <property type="project" value="InterPro"/>
</dbReference>
<evidence type="ECO:0000256" key="2">
    <source>
        <dbReference type="ARBA" id="ARBA00010790"/>
    </source>
</evidence>
<protein>
    <submittedName>
        <fullName evidence="8">Alcohol dehydrogenase [acceptor]</fullName>
    </submittedName>
</protein>
<comment type="cofactor">
    <cofactor evidence="1 5">
        <name>FAD</name>
        <dbReference type="ChEBI" id="CHEBI:57692"/>
    </cofactor>
</comment>
<dbReference type="Pfam" id="PF05199">
    <property type="entry name" value="GMC_oxred_C"/>
    <property type="match status" value="1"/>
</dbReference>
<feature type="domain" description="Glucose-methanol-choline oxidoreductase N-terminal" evidence="6">
    <location>
        <begin position="239"/>
        <end position="348"/>
    </location>
</feature>
<keyword evidence="9" id="KW-1185">Reference proteome</keyword>
<proteinExistence type="inferred from homology"/>
<dbReference type="AlphaFoldDB" id="A0A1D2M6Z0"/>
<dbReference type="Gene3D" id="3.30.560.10">
    <property type="entry name" value="Glucose Oxidase, domain 3"/>
    <property type="match status" value="1"/>
</dbReference>
<dbReference type="InterPro" id="IPR000172">
    <property type="entry name" value="GMC_OxRdtase_N"/>
</dbReference>
<dbReference type="SUPFAM" id="SSF54373">
    <property type="entry name" value="FAD-linked reductases, C-terminal domain"/>
    <property type="match status" value="1"/>
</dbReference>
<evidence type="ECO:0000256" key="3">
    <source>
        <dbReference type="ARBA" id="ARBA00022630"/>
    </source>
</evidence>
<comment type="similarity">
    <text evidence="2">Belongs to the GMC oxidoreductase family.</text>
</comment>
<sequence length="593" mass="66101">MRQDLAANSELQTLDYKCKFTSFDYIIVGGGGAGMVVATRLANASSSSRILLLEVGGEPPVLNDIPTLSGALQNQPANTFFLQLNPASQRFWFQKVMTTRGKMLGGSTSTNFMMETKRISTDGRLKIWEEILNGIMRTYCPTSRNQRTTMEIMLVIPLQQNITERGLLNVARYDFEPGVDDFLAAALEKGYAIGDYNGATQEGCHLATKIYFYFVCICKLNLIFLNTCRPVFSKVDATTQDGWRESTYRAFYKDTGKPSNLCIKKYAHVIKINFQNVSGRPKAVGVTYKRQGNTRTVTASKEIILSAGTFESAKLLMLSGVGPAEHLHSLNIALVKDLPVGEKIQDHVSTLAGPFLKSPSVNPGRDITIQAATTFLTKGRGIFSGSDAGQGFLKSLVAQPHYVDLQLIHTAFALYPQLPQDLNHKWGIRIDILEKWFDPYHKLNTDASNPDDNPIIDPKFLTHPDDVEALLYGFKKFVDLYENTEVLNTPLFYKPVPGCENKVFKSDDYYRCVIRMFSFTMYHHVGSCSLGKVVDNQLKVMGIDGLRVIDASVMPRLPNGNTQAATIMIAEKGSDLIISHQRARASCPRRFMF</sequence>
<evidence type="ECO:0000313" key="8">
    <source>
        <dbReference type="EMBL" id="ODM88735.1"/>
    </source>
</evidence>
<dbReference type="Proteomes" id="UP000094527">
    <property type="component" value="Unassembled WGS sequence"/>
</dbReference>